<organism evidence="4 5">
    <name type="scientific">Talaromyces marneffei (strain ATCC 18224 / CBS 334.59 / QM 7333)</name>
    <name type="common">Penicillium marneffei</name>
    <dbReference type="NCBI Taxonomy" id="441960"/>
    <lineage>
        <taxon>Eukaryota</taxon>
        <taxon>Fungi</taxon>
        <taxon>Dikarya</taxon>
        <taxon>Ascomycota</taxon>
        <taxon>Pezizomycotina</taxon>
        <taxon>Eurotiomycetes</taxon>
        <taxon>Eurotiomycetidae</taxon>
        <taxon>Eurotiales</taxon>
        <taxon>Trichocomaceae</taxon>
        <taxon>Talaromyces</taxon>
        <taxon>Talaromyces sect. Talaromyces</taxon>
    </lineage>
</organism>
<dbReference type="GO" id="GO:0005507">
    <property type="term" value="F:copper ion binding"/>
    <property type="evidence" value="ECO:0007669"/>
    <property type="project" value="InterPro"/>
</dbReference>
<dbReference type="VEuPathDB" id="FungiDB:PMAA_100400"/>
<dbReference type="PhylomeDB" id="B6QJH8"/>
<dbReference type="Pfam" id="PF07732">
    <property type="entry name" value="Cu-oxidase_3"/>
    <property type="match status" value="1"/>
</dbReference>
<dbReference type="AlphaFoldDB" id="B6QJH8"/>
<gene>
    <name evidence="4" type="ORF">PMAA_100400</name>
</gene>
<keyword evidence="5" id="KW-1185">Reference proteome</keyword>
<dbReference type="InterPro" id="IPR008972">
    <property type="entry name" value="Cupredoxin"/>
</dbReference>
<dbReference type="InterPro" id="IPR011707">
    <property type="entry name" value="Cu-oxidase-like_N"/>
</dbReference>
<proteinExistence type="inferred from homology"/>
<evidence type="ECO:0000259" key="3">
    <source>
        <dbReference type="Pfam" id="PF07732"/>
    </source>
</evidence>
<accession>B6QJH8</accession>
<keyword evidence="2" id="KW-0732">Signal</keyword>
<evidence type="ECO:0000256" key="1">
    <source>
        <dbReference type="ARBA" id="ARBA00010609"/>
    </source>
</evidence>
<reference evidence="5" key="1">
    <citation type="journal article" date="2015" name="Genome Announc.">
        <title>Genome sequence of the AIDS-associated pathogen Penicillium marneffei (ATCC18224) and its near taxonomic relative Talaromyces stipitatus (ATCC10500).</title>
        <authorList>
            <person name="Nierman W.C."/>
            <person name="Fedorova-Abrams N.D."/>
            <person name="Andrianopoulos A."/>
        </authorList>
    </citation>
    <scope>NUCLEOTIDE SEQUENCE [LARGE SCALE GENOMIC DNA]</scope>
    <source>
        <strain evidence="5">ATCC 18224 / CBS 334.59 / QM 7333</strain>
    </source>
</reference>
<evidence type="ECO:0000313" key="4">
    <source>
        <dbReference type="EMBL" id="EEA23452.1"/>
    </source>
</evidence>
<protein>
    <recommendedName>
        <fullName evidence="3">Plastocyanin-like domain-containing protein</fullName>
    </recommendedName>
</protein>
<feature type="chain" id="PRO_5002845756" description="Plastocyanin-like domain-containing protein" evidence="2">
    <location>
        <begin position="17"/>
        <end position="100"/>
    </location>
</feature>
<dbReference type="Proteomes" id="UP000001294">
    <property type="component" value="Unassembled WGS sequence"/>
</dbReference>
<dbReference type="HOGENOM" id="CLU_2307011_0_0_1"/>
<name>B6QJH8_TALMQ</name>
<evidence type="ECO:0000256" key="2">
    <source>
        <dbReference type="SAM" id="SignalP"/>
    </source>
</evidence>
<dbReference type="SUPFAM" id="SSF49503">
    <property type="entry name" value="Cupredoxins"/>
    <property type="match status" value="1"/>
</dbReference>
<dbReference type="EMBL" id="DS995902">
    <property type="protein sequence ID" value="EEA23452.1"/>
    <property type="molecule type" value="Genomic_DNA"/>
</dbReference>
<feature type="domain" description="Plastocyanin-like" evidence="3">
    <location>
        <begin position="56"/>
        <end position="90"/>
    </location>
</feature>
<feature type="signal peptide" evidence="2">
    <location>
        <begin position="1"/>
        <end position="16"/>
    </location>
</feature>
<dbReference type="Gene3D" id="2.60.40.420">
    <property type="entry name" value="Cupredoxins - blue copper proteins"/>
    <property type="match status" value="1"/>
</dbReference>
<evidence type="ECO:0000313" key="5">
    <source>
        <dbReference type="Proteomes" id="UP000001294"/>
    </source>
</evidence>
<sequence length="100" mass="11260">MGLFYNSLWLIQSVLGPKGCTHSPEDRACWKGEFSINTDYKYEVPNGKLVEYDFTISEHTIAPDGYLTNVTIINGKFPGPTIEANWGDTIRKCALIFLAR</sequence>
<comment type="similarity">
    <text evidence="1">Belongs to the multicopper oxidase family.</text>
</comment>